<feature type="transmembrane region" description="Helical" evidence="1">
    <location>
        <begin position="141"/>
        <end position="161"/>
    </location>
</feature>
<evidence type="ECO:0000313" key="4">
    <source>
        <dbReference type="Proteomes" id="UP001596101"/>
    </source>
</evidence>
<evidence type="ECO:0000259" key="2">
    <source>
        <dbReference type="Pfam" id="PF01757"/>
    </source>
</evidence>
<keyword evidence="3" id="KW-0012">Acyltransferase</keyword>
<dbReference type="InterPro" id="IPR050879">
    <property type="entry name" value="Acyltransferase_3"/>
</dbReference>
<feature type="transmembrane region" description="Helical" evidence="1">
    <location>
        <begin position="291"/>
        <end position="308"/>
    </location>
</feature>
<gene>
    <name evidence="3" type="ORF">ACFPQ5_19440</name>
</gene>
<feature type="transmembrane region" description="Helical" evidence="1">
    <location>
        <begin position="230"/>
        <end position="250"/>
    </location>
</feature>
<dbReference type="PANTHER" id="PTHR23028">
    <property type="entry name" value="ACETYLTRANSFERASE"/>
    <property type="match status" value="1"/>
</dbReference>
<feature type="transmembrane region" description="Helical" evidence="1">
    <location>
        <begin position="88"/>
        <end position="108"/>
    </location>
</feature>
<feature type="transmembrane region" description="Helical" evidence="1">
    <location>
        <begin position="12"/>
        <end position="30"/>
    </location>
</feature>
<dbReference type="RefSeq" id="WP_379759594.1">
    <property type="nucleotide sequence ID" value="NZ_JBHSMR010000013.1"/>
</dbReference>
<keyword evidence="1" id="KW-0472">Membrane</keyword>
<feature type="transmembrane region" description="Helical" evidence="1">
    <location>
        <begin position="168"/>
        <end position="187"/>
    </location>
</feature>
<keyword evidence="3" id="KW-0808">Transferase</keyword>
<feature type="domain" description="Acyltransferase 3" evidence="2">
    <location>
        <begin position="8"/>
        <end position="338"/>
    </location>
</feature>
<dbReference type="Pfam" id="PF01757">
    <property type="entry name" value="Acyl_transf_3"/>
    <property type="match status" value="1"/>
</dbReference>
<dbReference type="EC" id="2.3.-.-" evidence="3"/>
<dbReference type="GO" id="GO:0016746">
    <property type="term" value="F:acyltransferase activity"/>
    <property type="evidence" value="ECO:0007669"/>
    <property type="project" value="UniProtKB-KW"/>
</dbReference>
<name>A0ABW0MRD0_9BURK</name>
<feature type="transmembrane region" description="Helical" evidence="1">
    <location>
        <begin position="199"/>
        <end position="218"/>
    </location>
</feature>
<dbReference type="InterPro" id="IPR002656">
    <property type="entry name" value="Acyl_transf_3_dom"/>
</dbReference>
<dbReference type="Proteomes" id="UP001596101">
    <property type="component" value="Unassembled WGS sequence"/>
</dbReference>
<feature type="transmembrane region" description="Helical" evidence="1">
    <location>
        <begin position="328"/>
        <end position="346"/>
    </location>
</feature>
<proteinExistence type="predicted"/>
<keyword evidence="1" id="KW-1133">Transmembrane helix</keyword>
<keyword evidence="1" id="KW-0812">Transmembrane</keyword>
<evidence type="ECO:0000256" key="1">
    <source>
        <dbReference type="SAM" id="Phobius"/>
    </source>
</evidence>
<feature type="transmembrane region" description="Helical" evidence="1">
    <location>
        <begin position="42"/>
        <end position="68"/>
    </location>
</feature>
<comment type="caution">
    <text evidence="3">The sequence shown here is derived from an EMBL/GenBank/DDBJ whole genome shotgun (WGS) entry which is preliminary data.</text>
</comment>
<organism evidence="3 4">
    <name type="scientific">Massilia suwonensis</name>
    <dbReference type="NCBI Taxonomy" id="648895"/>
    <lineage>
        <taxon>Bacteria</taxon>
        <taxon>Pseudomonadati</taxon>
        <taxon>Pseudomonadota</taxon>
        <taxon>Betaproteobacteria</taxon>
        <taxon>Burkholderiales</taxon>
        <taxon>Oxalobacteraceae</taxon>
        <taxon>Telluria group</taxon>
        <taxon>Massilia</taxon>
    </lineage>
</organism>
<dbReference type="PANTHER" id="PTHR23028:SF53">
    <property type="entry name" value="ACYL_TRANSF_3 DOMAIN-CONTAINING PROTEIN"/>
    <property type="match status" value="1"/>
</dbReference>
<protein>
    <submittedName>
        <fullName evidence="3">Acyltransferase family protein</fullName>
        <ecNumber evidence="3">2.3.-.-</ecNumber>
    </submittedName>
</protein>
<evidence type="ECO:0000313" key="3">
    <source>
        <dbReference type="EMBL" id="MFC5480380.1"/>
    </source>
</evidence>
<accession>A0ABW0MRD0</accession>
<dbReference type="EMBL" id="JBHSMR010000013">
    <property type="protein sequence ID" value="MFC5480380.1"/>
    <property type="molecule type" value="Genomic_DNA"/>
</dbReference>
<sequence>MLLNRRIAGFDGIRALAVIAVVVHHLGIWGPAEEAGAIAQRVFPLLSGTTAVQAFFILSGFLITILLIKEKRTTGRISIGAFMVRRSLRIFPLYLLFCILATLALVFLNGQMPTRALSYAFLYSYNFVPQTDYLPLLGHTWSLAVEEHFYLVWPLVFAFGFVNRRRGLLLGLCAFVIGSLLLHAVLVRQPFADGYAISRWSFLAGYNIALGCIGALLVTNSVGKGESARMFAGPGAFLLGLLLYANTLYIDSGSWFIQNVACGYIRAAGILLMILWIYLNQASMLVRMLEIRPLRYLGTISYGIYMWQGFFLTTGPRRVAGEMWPPSPATGVALLVIVAPLSYRYFEQPFLDWKKRYTRAANRRAGQVADEDLVPVSAQDGRA</sequence>
<reference evidence="4" key="1">
    <citation type="journal article" date="2019" name="Int. J. Syst. Evol. Microbiol.">
        <title>The Global Catalogue of Microorganisms (GCM) 10K type strain sequencing project: providing services to taxonomists for standard genome sequencing and annotation.</title>
        <authorList>
            <consortium name="The Broad Institute Genomics Platform"/>
            <consortium name="The Broad Institute Genome Sequencing Center for Infectious Disease"/>
            <person name="Wu L."/>
            <person name="Ma J."/>
        </authorList>
    </citation>
    <scope>NUCLEOTIDE SEQUENCE [LARGE SCALE GENOMIC DNA]</scope>
    <source>
        <strain evidence="4">CCUG 43111</strain>
    </source>
</reference>
<feature type="transmembrane region" description="Helical" evidence="1">
    <location>
        <begin position="256"/>
        <end position="279"/>
    </location>
</feature>
<keyword evidence="4" id="KW-1185">Reference proteome</keyword>